<accession>A0A1G8YCE4</accession>
<dbReference type="AlphaFoldDB" id="A0A1G8YCE4"/>
<evidence type="ECO:0000313" key="2">
    <source>
        <dbReference type="Proteomes" id="UP000182130"/>
    </source>
</evidence>
<reference evidence="2" key="1">
    <citation type="submission" date="2016-10" db="EMBL/GenBank/DDBJ databases">
        <authorList>
            <person name="Varghese N."/>
            <person name="Submissions S."/>
        </authorList>
    </citation>
    <scope>NUCLEOTIDE SEQUENCE [LARGE SCALE GENOMIC DNA]</scope>
    <source>
        <strain evidence="2">CGMCC 1.10783</strain>
    </source>
</reference>
<name>A0A1G8YCE4_9MICC</name>
<protein>
    <submittedName>
        <fullName evidence="1">Uncharacterized protein</fullName>
    </submittedName>
</protein>
<evidence type="ECO:0000313" key="1">
    <source>
        <dbReference type="EMBL" id="SDJ99720.1"/>
    </source>
</evidence>
<sequence length="56" mass="5994">MCMNSDGTVVRRAAYVGGCHGGSRPDTVAERIARNSARPLLAGDAMARWETLFAAR</sequence>
<organism evidence="1 2">
    <name type="scientific">Arthrobacter cupressi</name>
    <dbReference type="NCBI Taxonomy" id="1045773"/>
    <lineage>
        <taxon>Bacteria</taxon>
        <taxon>Bacillati</taxon>
        <taxon>Actinomycetota</taxon>
        <taxon>Actinomycetes</taxon>
        <taxon>Micrococcales</taxon>
        <taxon>Micrococcaceae</taxon>
        <taxon>Arthrobacter</taxon>
    </lineage>
</organism>
<dbReference type="EMBL" id="FNEI01000023">
    <property type="protein sequence ID" value="SDJ99720.1"/>
    <property type="molecule type" value="Genomic_DNA"/>
</dbReference>
<gene>
    <name evidence="1" type="ORF">SAMN05216555_12329</name>
</gene>
<proteinExistence type="predicted"/>
<dbReference type="Proteomes" id="UP000182130">
    <property type="component" value="Unassembled WGS sequence"/>
</dbReference>
<feature type="non-terminal residue" evidence="1">
    <location>
        <position position="56"/>
    </location>
</feature>
<keyword evidence="2" id="KW-1185">Reference proteome</keyword>